<dbReference type="GO" id="GO:0005681">
    <property type="term" value="C:spliceosomal complex"/>
    <property type="evidence" value="ECO:0007669"/>
    <property type="project" value="UniProtKB-UniRule"/>
</dbReference>
<keyword evidence="11" id="KW-1185">Reference proteome</keyword>
<evidence type="ECO:0000256" key="8">
    <source>
        <dbReference type="RuleBase" id="RU367071"/>
    </source>
</evidence>
<comment type="subcellular location">
    <subcellularLocation>
        <location evidence="1 8">Nucleus</location>
    </subcellularLocation>
</comment>
<keyword evidence="4 8" id="KW-0507">mRNA processing</keyword>
<evidence type="ECO:0000256" key="5">
    <source>
        <dbReference type="ARBA" id="ARBA00022728"/>
    </source>
</evidence>
<keyword evidence="5 8" id="KW-0747">Spliceosome</keyword>
<dbReference type="Pfam" id="PF11708">
    <property type="entry name" value="Slu7"/>
    <property type="match status" value="1"/>
</dbReference>
<reference evidence="12" key="1">
    <citation type="submission" date="2017-02" db="UniProtKB">
        <authorList>
            <consortium name="WormBaseParasite"/>
        </authorList>
    </citation>
    <scope>IDENTIFICATION</scope>
</reference>
<dbReference type="InterPro" id="IPR039974">
    <property type="entry name" value="Splicing_factor_SLU7"/>
</dbReference>
<keyword evidence="7 8" id="KW-0539">Nucleus</keyword>
<reference evidence="10 11" key="2">
    <citation type="submission" date="2018-11" db="EMBL/GenBank/DDBJ databases">
        <authorList>
            <consortium name="Pathogen Informatics"/>
        </authorList>
    </citation>
    <scope>NUCLEOTIDE SEQUENCE [LARGE SCALE GENOMIC DNA]</scope>
</reference>
<protein>
    <recommendedName>
        <fullName evidence="3 8">Pre-mRNA-splicing factor SLU7</fullName>
    </recommendedName>
</protein>
<evidence type="ECO:0000256" key="6">
    <source>
        <dbReference type="ARBA" id="ARBA00023187"/>
    </source>
</evidence>
<evidence type="ECO:0000256" key="1">
    <source>
        <dbReference type="ARBA" id="ARBA00004123"/>
    </source>
</evidence>
<evidence type="ECO:0000313" key="11">
    <source>
        <dbReference type="Proteomes" id="UP000267096"/>
    </source>
</evidence>
<dbReference type="WBParaSite" id="ASIM_0000953301-mRNA-1">
    <property type="protein sequence ID" value="ASIM_0000953301-mRNA-1"/>
    <property type="gene ID" value="ASIM_0000953301"/>
</dbReference>
<dbReference type="PANTHER" id="PTHR12942:SF2">
    <property type="entry name" value="PRE-MRNA-SPLICING FACTOR SLU7"/>
    <property type="match status" value="1"/>
</dbReference>
<proteinExistence type="inferred from homology"/>
<name>A0A0M3JPD8_ANISI</name>
<dbReference type="GO" id="GO:0000398">
    <property type="term" value="P:mRNA splicing, via spliceosome"/>
    <property type="evidence" value="ECO:0007669"/>
    <property type="project" value="UniProtKB-UniRule"/>
</dbReference>
<evidence type="ECO:0000256" key="4">
    <source>
        <dbReference type="ARBA" id="ARBA00022664"/>
    </source>
</evidence>
<dbReference type="OrthoDB" id="5838232at2759"/>
<keyword evidence="6 8" id="KW-0508">mRNA splicing</keyword>
<evidence type="ECO:0000313" key="12">
    <source>
        <dbReference type="WBParaSite" id="ASIM_0000953301-mRNA-1"/>
    </source>
</evidence>
<evidence type="ECO:0000313" key="10">
    <source>
        <dbReference type="EMBL" id="VDK38288.1"/>
    </source>
</evidence>
<comment type="subunit">
    <text evidence="8">Associated with the spliceosome.</text>
</comment>
<dbReference type="PANTHER" id="PTHR12942">
    <property type="entry name" value="STEP II SPLICING FACTOR SLU7"/>
    <property type="match status" value="1"/>
</dbReference>
<feature type="domain" description="Pre-mRNA-splicing factor SLU7" evidence="9">
    <location>
        <begin position="2"/>
        <end position="97"/>
    </location>
</feature>
<sequence>MDSRTRITVRNLRIRLGAVVFRVLLEDTAKYLYNLDPNGPYYDPKSRSMRQNPFAGVPGKEKESVKFAGENFVRYTGEVVEANEAQVFAWQARCKGRCFDWMISEWNVFHSSRIDFE</sequence>
<evidence type="ECO:0000256" key="3">
    <source>
        <dbReference type="ARBA" id="ARBA00021377"/>
    </source>
</evidence>
<evidence type="ECO:0000256" key="7">
    <source>
        <dbReference type="ARBA" id="ARBA00023242"/>
    </source>
</evidence>
<evidence type="ECO:0000259" key="9">
    <source>
        <dbReference type="Pfam" id="PF11708"/>
    </source>
</evidence>
<dbReference type="EMBL" id="UYRR01027821">
    <property type="protein sequence ID" value="VDK38288.1"/>
    <property type="molecule type" value="Genomic_DNA"/>
</dbReference>
<dbReference type="Proteomes" id="UP000267096">
    <property type="component" value="Unassembled WGS sequence"/>
</dbReference>
<evidence type="ECO:0000256" key="2">
    <source>
        <dbReference type="ARBA" id="ARBA00007203"/>
    </source>
</evidence>
<accession>A0A0M3JPD8</accession>
<dbReference type="GO" id="GO:0030628">
    <property type="term" value="F:pre-mRNA 3'-splice site binding"/>
    <property type="evidence" value="ECO:0007669"/>
    <property type="project" value="UniProtKB-UniRule"/>
</dbReference>
<dbReference type="AlphaFoldDB" id="A0A0M3JPD8"/>
<dbReference type="InterPro" id="IPR021715">
    <property type="entry name" value="Slu7_dom"/>
</dbReference>
<organism evidence="12">
    <name type="scientific">Anisakis simplex</name>
    <name type="common">Herring worm</name>
    <dbReference type="NCBI Taxonomy" id="6269"/>
    <lineage>
        <taxon>Eukaryota</taxon>
        <taxon>Metazoa</taxon>
        <taxon>Ecdysozoa</taxon>
        <taxon>Nematoda</taxon>
        <taxon>Chromadorea</taxon>
        <taxon>Rhabditida</taxon>
        <taxon>Spirurina</taxon>
        <taxon>Ascaridomorpha</taxon>
        <taxon>Ascaridoidea</taxon>
        <taxon>Anisakidae</taxon>
        <taxon>Anisakis</taxon>
        <taxon>Anisakis simplex complex</taxon>
    </lineage>
</organism>
<comment type="similarity">
    <text evidence="2 8">Belongs to the SLU7 family.</text>
</comment>
<comment type="function">
    <text evidence="8">Involved in pre-mRNA splicing.</text>
</comment>
<gene>
    <name evidence="10" type="ORF">ASIM_LOCUS9274</name>
</gene>